<gene>
    <name evidence="5" type="ORF">LTR91_020110</name>
</gene>
<evidence type="ECO:0008006" key="7">
    <source>
        <dbReference type="Google" id="ProtNLM"/>
    </source>
</evidence>
<feature type="region of interest" description="Disordered" evidence="4">
    <location>
        <begin position="310"/>
        <end position="340"/>
    </location>
</feature>
<evidence type="ECO:0000256" key="1">
    <source>
        <dbReference type="ARBA" id="ARBA00022737"/>
    </source>
</evidence>
<evidence type="ECO:0000256" key="3">
    <source>
        <dbReference type="PROSITE-ProRule" id="PRU00023"/>
    </source>
</evidence>
<dbReference type="InterPro" id="IPR002110">
    <property type="entry name" value="Ankyrin_rpt"/>
</dbReference>
<keyword evidence="2 3" id="KW-0040">ANK repeat</keyword>
<dbReference type="AlphaFoldDB" id="A0AAN6K1E3"/>
<accession>A0AAN6K1E3</accession>
<dbReference type="InterPro" id="IPR036770">
    <property type="entry name" value="Ankyrin_rpt-contain_sf"/>
</dbReference>
<sequence length="340" mass="37035">MEDLQHFLRVPIETLPSPDLLPIDALPSLTGEQIECMFQSSNPKIAALEAEYRAGDLSHVSSDIDKLIREGTSAQCLQTLLLHAANLGDVNVVKKLLSVGVPISTNMVSPAIRQRSLELLSLFLEYGWDINREVEWCYPPPLSLALEGETDESVISWFLANGADPDATCKMDITPLSIAVQHAPLSIIETLLEHAGSPWHGQLLHHAAGRTLDDCDAVVRLVLERCRLKVNDIMYQNHAFSFEIRRCVGLGTALHEAARSGSPKAVQVLLGYGADLTARNTCGQTALEVAEASGNQAVAELLRQVQCTREQNRKDKASEGGPIVDEKGTTARGTFKNGKL</sequence>
<dbReference type="Pfam" id="PF12796">
    <property type="entry name" value="Ank_2"/>
    <property type="match status" value="1"/>
</dbReference>
<name>A0AAN6K1E3_9PEZI</name>
<reference evidence="5" key="1">
    <citation type="submission" date="2023-06" db="EMBL/GenBank/DDBJ databases">
        <title>Black Yeasts Isolated from many extreme environments.</title>
        <authorList>
            <person name="Coleine C."/>
            <person name="Stajich J.E."/>
            <person name="Selbmann L."/>
        </authorList>
    </citation>
    <scope>NUCLEOTIDE SEQUENCE</scope>
    <source>
        <strain evidence="5">CCFEE 5200</strain>
    </source>
</reference>
<evidence type="ECO:0000256" key="4">
    <source>
        <dbReference type="SAM" id="MobiDB-lite"/>
    </source>
</evidence>
<feature type="compositionally biased region" description="Basic and acidic residues" evidence="4">
    <location>
        <begin position="310"/>
        <end position="329"/>
    </location>
</feature>
<dbReference type="InterPro" id="IPR050745">
    <property type="entry name" value="Multifunctional_regulatory"/>
</dbReference>
<dbReference type="SUPFAM" id="SSF48403">
    <property type="entry name" value="Ankyrin repeat"/>
    <property type="match status" value="1"/>
</dbReference>
<protein>
    <recommendedName>
        <fullName evidence="7">Ankyrin</fullName>
    </recommendedName>
</protein>
<dbReference type="PANTHER" id="PTHR24189">
    <property type="entry name" value="MYOTROPHIN"/>
    <property type="match status" value="1"/>
</dbReference>
<evidence type="ECO:0000313" key="6">
    <source>
        <dbReference type="Proteomes" id="UP001175353"/>
    </source>
</evidence>
<dbReference type="PROSITE" id="PS50088">
    <property type="entry name" value="ANK_REPEAT"/>
    <property type="match status" value="1"/>
</dbReference>
<dbReference type="Proteomes" id="UP001175353">
    <property type="component" value="Unassembled WGS sequence"/>
</dbReference>
<comment type="caution">
    <text evidence="5">The sequence shown here is derived from an EMBL/GenBank/DDBJ whole genome shotgun (WGS) entry which is preliminary data.</text>
</comment>
<dbReference type="PANTHER" id="PTHR24189:SF50">
    <property type="entry name" value="ANKYRIN REPEAT AND SOCS BOX PROTEIN 2"/>
    <property type="match status" value="1"/>
</dbReference>
<proteinExistence type="predicted"/>
<keyword evidence="1" id="KW-0677">Repeat</keyword>
<dbReference type="PROSITE" id="PS50297">
    <property type="entry name" value="ANK_REP_REGION"/>
    <property type="match status" value="1"/>
</dbReference>
<organism evidence="5 6">
    <name type="scientific">Friedmanniomyces endolithicus</name>
    <dbReference type="NCBI Taxonomy" id="329885"/>
    <lineage>
        <taxon>Eukaryota</taxon>
        <taxon>Fungi</taxon>
        <taxon>Dikarya</taxon>
        <taxon>Ascomycota</taxon>
        <taxon>Pezizomycotina</taxon>
        <taxon>Dothideomycetes</taxon>
        <taxon>Dothideomycetidae</taxon>
        <taxon>Mycosphaerellales</taxon>
        <taxon>Teratosphaeriaceae</taxon>
        <taxon>Friedmanniomyces</taxon>
    </lineage>
</organism>
<evidence type="ECO:0000256" key="2">
    <source>
        <dbReference type="ARBA" id="ARBA00023043"/>
    </source>
</evidence>
<feature type="repeat" description="ANK" evidence="3">
    <location>
        <begin position="252"/>
        <end position="281"/>
    </location>
</feature>
<dbReference type="EMBL" id="JAUJLE010000321">
    <property type="protein sequence ID" value="KAK0960928.1"/>
    <property type="molecule type" value="Genomic_DNA"/>
</dbReference>
<evidence type="ECO:0000313" key="5">
    <source>
        <dbReference type="EMBL" id="KAK0960928.1"/>
    </source>
</evidence>
<dbReference type="SMART" id="SM00248">
    <property type="entry name" value="ANK"/>
    <property type="match status" value="5"/>
</dbReference>
<keyword evidence="6" id="KW-1185">Reference proteome</keyword>
<dbReference type="Gene3D" id="1.25.40.20">
    <property type="entry name" value="Ankyrin repeat-containing domain"/>
    <property type="match status" value="2"/>
</dbReference>